<proteinExistence type="predicted"/>
<dbReference type="GO" id="GO:0080120">
    <property type="term" value="P:CAAX-box protein maturation"/>
    <property type="evidence" value="ECO:0007669"/>
    <property type="project" value="UniProtKB-ARBA"/>
</dbReference>
<feature type="transmembrane region" description="Helical" evidence="1">
    <location>
        <begin position="162"/>
        <end position="181"/>
    </location>
</feature>
<feature type="transmembrane region" description="Helical" evidence="1">
    <location>
        <begin position="50"/>
        <end position="67"/>
    </location>
</feature>
<accession>A0A2N7K1Z4</accession>
<dbReference type="Pfam" id="PF02517">
    <property type="entry name" value="Rce1-like"/>
    <property type="match status" value="1"/>
</dbReference>
<feature type="domain" description="CAAX prenyl protease 2/Lysostaphin resistance protein A-like" evidence="2">
    <location>
        <begin position="136"/>
        <end position="219"/>
    </location>
</feature>
<dbReference type="AlphaFoldDB" id="A0A2N7K1Z4"/>
<organism evidence="3 4">
    <name type="scientific">Vibrio lentus</name>
    <dbReference type="NCBI Taxonomy" id="136468"/>
    <lineage>
        <taxon>Bacteria</taxon>
        <taxon>Pseudomonadati</taxon>
        <taxon>Pseudomonadota</taxon>
        <taxon>Gammaproteobacteria</taxon>
        <taxon>Vibrionales</taxon>
        <taxon>Vibrionaceae</taxon>
        <taxon>Vibrio</taxon>
    </lineage>
</organism>
<dbReference type="OrthoDB" id="4177129at2"/>
<evidence type="ECO:0000313" key="4">
    <source>
        <dbReference type="Proteomes" id="UP000235406"/>
    </source>
</evidence>
<keyword evidence="1" id="KW-0472">Membrane</keyword>
<dbReference type="EMBL" id="MCZK01000133">
    <property type="protein sequence ID" value="PMM67628.1"/>
    <property type="molecule type" value="Genomic_DNA"/>
</dbReference>
<dbReference type="InterPro" id="IPR003675">
    <property type="entry name" value="Rce1/LyrA-like_dom"/>
</dbReference>
<feature type="transmembrane region" description="Helical" evidence="1">
    <location>
        <begin position="130"/>
        <end position="150"/>
    </location>
</feature>
<feature type="transmembrane region" description="Helical" evidence="1">
    <location>
        <begin position="87"/>
        <end position="110"/>
    </location>
</feature>
<comment type="caution">
    <text evidence="3">The sequence shown here is derived from an EMBL/GenBank/DDBJ whole genome shotgun (WGS) entry which is preliminary data.</text>
</comment>
<feature type="transmembrane region" description="Helical" evidence="1">
    <location>
        <begin position="210"/>
        <end position="229"/>
    </location>
</feature>
<dbReference type="GO" id="GO:0004175">
    <property type="term" value="F:endopeptidase activity"/>
    <property type="evidence" value="ECO:0007669"/>
    <property type="project" value="UniProtKB-ARBA"/>
</dbReference>
<keyword evidence="1" id="KW-0812">Transmembrane</keyword>
<evidence type="ECO:0000256" key="1">
    <source>
        <dbReference type="SAM" id="Phobius"/>
    </source>
</evidence>
<name>A0A2N7K1Z4_9VIBR</name>
<reference evidence="4" key="1">
    <citation type="submission" date="2016-07" db="EMBL/GenBank/DDBJ databases">
        <title>Nontailed viruses are major unrecognized killers of bacteria in the ocean.</title>
        <authorList>
            <person name="Kauffman K."/>
            <person name="Hussain F."/>
            <person name="Yang J."/>
            <person name="Arevalo P."/>
            <person name="Brown J."/>
            <person name="Cutler M."/>
            <person name="Kelly L."/>
            <person name="Polz M.F."/>
        </authorList>
    </citation>
    <scope>NUCLEOTIDE SEQUENCE [LARGE SCALE GENOMIC DNA]</scope>
    <source>
        <strain evidence="4">10N.261.46.F8</strain>
    </source>
</reference>
<keyword evidence="1" id="KW-1133">Transmembrane helix</keyword>
<evidence type="ECO:0000313" key="3">
    <source>
        <dbReference type="EMBL" id="PMM67628.1"/>
    </source>
</evidence>
<protein>
    <recommendedName>
        <fullName evidence="2">CAAX prenyl protease 2/Lysostaphin resistance protein A-like domain-containing protein</fullName>
    </recommendedName>
</protein>
<dbReference type="RefSeq" id="WP_102436227.1">
    <property type="nucleotide sequence ID" value="NZ_CAWNVI010000133.1"/>
</dbReference>
<evidence type="ECO:0000259" key="2">
    <source>
        <dbReference type="Pfam" id="PF02517"/>
    </source>
</evidence>
<dbReference type="Proteomes" id="UP000235406">
    <property type="component" value="Unassembled WGS sequence"/>
</dbReference>
<feature type="transmembrane region" description="Helical" evidence="1">
    <location>
        <begin position="249"/>
        <end position="268"/>
    </location>
</feature>
<sequence>MYILKIAIFICLLLFTPFLSREEGLYFLLEHFLPTTFNISFDILPDLFDAYQMGIKFIVIMVGWFTLRHYIAQDIKCTVKINRVLKVSFLFICVSFIVGYLTEVIYSVIGSDHLEKLVYQSTPAFEYNDSIVWSSVIKTFLIICVLAPIIEEVTYRAILLKGLTYKLPFFISSILSSLAFASVHEEFFFPFILGIILSYIYKNMGLIYSICVHVIYNTFHLTYLVVFFLQNDFYYYPASSSTYMPSLDTIGATLILTLFISCKYYHYWKERGYEKLDH</sequence>
<feature type="transmembrane region" description="Helical" evidence="1">
    <location>
        <begin position="187"/>
        <end position="203"/>
    </location>
</feature>
<gene>
    <name evidence="3" type="ORF">BCT49_09875</name>
</gene>